<dbReference type="Proteomes" id="UP000799440">
    <property type="component" value="Unassembled WGS sequence"/>
</dbReference>
<evidence type="ECO:0000313" key="3">
    <source>
        <dbReference type="Proteomes" id="UP000799440"/>
    </source>
</evidence>
<reference evidence="2" key="1">
    <citation type="journal article" date="2020" name="Stud. Mycol.">
        <title>101 Dothideomycetes genomes: a test case for predicting lifestyles and emergence of pathogens.</title>
        <authorList>
            <person name="Haridas S."/>
            <person name="Albert R."/>
            <person name="Binder M."/>
            <person name="Bloem J."/>
            <person name="Labutti K."/>
            <person name="Salamov A."/>
            <person name="Andreopoulos B."/>
            <person name="Baker S."/>
            <person name="Barry K."/>
            <person name="Bills G."/>
            <person name="Bluhm B."/>
            <person name="Cannon C."/>
            <person name="Castanera R."/>
            <person name="Culley D."/>
            <person name="Daum C."/>
            <person name="Ezra D."/>
            <person name="Gonzalez J."/>
            <person name="Henrissat B."/>
            <person name="Kuo A."/>
            <person name="Liang C."/>
            <person name="Lipzen A."/>
            <person name="Lutzoni F."/>
            <person name="Magnuson J."/>
            <person name="Mondo S."/>
            <person name="Nolan M."/>
            <person name="Ohm R."/>
            <person name="Pangilinan J."/>
            <person name="Park H.-J."/>
            <person name="Ramirez L."/>
            <person name="Alfaro M."/>
            <person name="Sun H."/>
            <person name="Tritt A."/>
            <person name="Yoshinaga Y."/>
            <person name="Zwiers L.-H."/>
            <person name="Turgeon B."/>
            <person name="Goodwin S."/>
            <person name="Spatafora J."/>
            <person name="Crous P."/>
            <person name="Grigoriev I."/>
        </authorList>
    </citation>
    <scope>NUCLEOTIDE SEQUENCE</scope>
    <source>
        <strain evidence="2">CBS 119925</strain>
    </source>
</reference>
<organism evidence="2 3">
    <name type="scientific">Sporormia fimetaria CBS 119925</name>
    <dbReference type="NCBI Taxonomy" id="1340428"/>
    <lineage>
        <taxon>Eukaryota</taxon>
        <taxon>Fungi</taxon>
        <taxon>Dikarya</taxon>
        <taxon>Ascomycota</taxon>
        <taxon>Pezizomycotina</taxon>
        <taxon>Dothideomycetes</taxon>
        <taxon>Pleosporomycetidae</taxon>
        <taxon>Pleosporales</taxon>
        <taxon>Sporormiaceae</taxon>
        <taxon>Sporormia</taxon>
    </lineage>
</organism>
<accession>A0A6A6VEJ1</accession>
<feature type="region of interest" description="Disordered" evidence="1">
    <location>
        <begin position="1"/>
        <end position="36"/>
    </location>
</feature>
<gene>
    <name evidence="2" type="ORF">M011DRAFT_458107</name>
</gene>
<evidence type="ECO:0000256" key="1">
    <source>
        <dbReference type="SAM" id="MobiDB-lite"/>
    </source>
</evidence>
<dbReference type="EMBL" id="MU006570">
    <property type="protein sequence ID" value="KAF2748226.1"/>
    <property type="molecule type" value="Genomic_DNA"/>
</dbReference>
<sequence length="218" mass="23505">MPLPLLQAERGQKRQRRHPSPRPLLSSADSHPNDSSALSVTQIMNYAGSNYAGSPPREAAISPIRLEAGLNGKKGTNGTNTEYTVYRTKFPRIISPLRAEAGSNGTNGTNGTPEAKTEYAICSTGNPSIISPPLTGAIYDSEKFVIHSDVPWPGCVYTISDAETNCYVTLRRGELTMAAAPSNRDASICWEVFPQEPGSFYGLRNTCSGSFIGSLRSY</sequence>
<proteinExistence type="predicted"/>
<name>A0A6A6VEJ1_9PLEO</name>
<feature type="compositionally biased region" description="Polar residues" evidence="1">
    <location>
        <begin position="27"/>
        <end position="36"/>
    </location>
</feature>
<protein>
    <submittedName>
        <fullName evidence="2">Uncharacterized protein</fullName>
    </submittedName>
</protein>
<evidence type="ECO:0000313" key="2">
    <source>
        <dbReference type="EMBL" id="KAF2748226.1"/>
    </source>
</evidence>
<dbReference type="AlphaFoldDB" id="A0A6A6VEJ1"/>
<keyword evidence="3" id="KW-1185">Reference proteome</keyword>